<evidence type="ECO:0000313" key="2">
    <source>
        <dbReference type="EMBL" id="RJY17677.1"/>
    </source>
</evidence>
<dbReference type="EMBL" id="QYYH01000037">
    <property type="protein sequence ID" value="RJY17677.1"/>
    <property type="molecule type" value="Genomic_DNA"/>
</dbReference>
<dbReference type="OrthoDB" id="7173932at2"/>
<comment type="caution">
    <text evidence="2">The sequence shown here is derived from an EMBL/GenBank/DDBJ whole genome shotgun (WGS) entry which is preliminary data.</text>
</comment>
<organism evidence="2 3">
    <name type="scientific">Parashewanella spongiae</name>
    <dbReference type="NCBI Taxonomy" id="342950"/>
    <lineage>
        <taxon>Bacteria</taxon>
        <taxon>Pseudomonadati</taxon>
        <taxon>Pseudomonadota</taxon>
        <taxon>Gammaproteobacteria</taxon>
        <taxon>Alteromonadales</taxon>
        <taxon>Shewanellaceae</taxon>
        <taxon>Parashewanella</taxon>
    </lineage>
</organism>
<gene>
    <name evidence="2" type="ORF">D5R81_07775</name>
</gene>
<evidence type="ECO:0000313" key="3">
    <source>
        <dbReference type="Proteomes" id="UP000273022"/>
    </source>
</evidence>
<dbReference type="Pfam" id="PF03432">
    <property type="entry name" value="Relaxase"/>
    <property type="match status" value="1"/>
</dbReference>
<proteinExistence type="predicted"/>
<protein>
    <submittedName>
        <fullName evidence="2">DNA relaxase</fullName>
    </submittedName>
</protein>
<dbReference type="AlphaFoldDB" id="A0A3A6TX77"/>
<dbReference type="RefSeq" id="WP_121853087.1">
    <property type="nucleotide sequence ID" value="NZ_CP037952.1"/>
</dbReference>
<accession>A0A3A6TX77</accession>
<sequence>MTNLLRDQISNLLFGDVRFKSNRIKSLRHYNKKPPEVMVKISGHCKNMAHIQSHFEYISRNGQLDVEDELGQVYQDTDDLHQMAEQWCSDTTSTKANTRHTTHIVLSMPNGTEPKAVKQAARAFAKKTFAENYQYVFALHTDTDNPHVHLTIKNLGFDGKRLHIKKGQPQIWREQFANELERLGVAAEATPHLNRLLATSNMTPLKKREQENDL</sequence>
<dbReference type="Gene3D" id="3.30.930.30">
    <property type="match status" value="1"/>
</dbReference>
<keyword evidence="3" id="KW-1185">Reference proteome</keyword>
<dbReference type="Proteomes" id="UP000273022">
    <property type="component" value="Unassembled WGS sequence"/>
</dbReference>
<name>A0A3A6TX77_9GAMM</name>
<reference evidence="2 3" key="1">
    <citation type="submission" date="2018-09" db="EMBL/GenBank/DDBJ databases">
        <title>Phylogeny of the Shewanellaceae, and recommendation for two new genera, Pseudoshewanella and Parashewanella.</title>
        <authorList>
            <person name="Wang G."/>
        </authorList>
    </citation>
    <scope>NUCLEOTIDE SEQUENCE [LARGE SCALE GENOMIC DNA]</scope>
    <source>
        <strain evidence="2 3">KCTC 22492</strain>
    </source>
</reference>
<evidence type="ECO:0000259" key="1">
    <source>
        <dbReference type="Pfam" id="PF03432"/>
    </source>
</evidence>
<feature type="domain" description="MobA/VirD2-like nuclease" evidence="1">
    <location>
        <begin position="75"/>
        <end position="181"/>
    </location>
</feature>
<dbReference type="InterPro" id="IPR005094">
    <property type="entry name" value="Endonuclease_MobA/VirD2"/>
</dbReference>